<dbReference type="PANTHER" id="PTHR43792">
    <property type="entry name" value="GNAT FAMILY, PUTATIVE (AFU_ORTHOLOGUE AFUA_3G00765)-RELATED-RELATED"/>
    <property type="match status" value="1"/>
</dbReference>
<dbReference type="InterPro" id="IPR016181">
    <property type="entry name" value="Acyl_CoA_acyltransferase"/>
</dbReference>
<dbReference type="Pfam" id="PF13302">
    <property type="entry name" value="Acetyltransf_3"/>
    <property type="match status" value="1"/>
</dbReference>
<reference evidence="2 3" key="1">
    <citation type="journal article" date="2017" name="ISME J.">
        <title>Potential for microbial H2 and metal transformations associated with novel bacteria and archaea in deep terrestrial subsurface sediments.</title>
        <authorList>
            <person name="Hernsdorf A.W."/>
            <person name="Amano Y."/>
            <person name="Miyakawa K."/>
            <person name="Ise K."/>
            <person name="Suzuki Y."/>
            <person name="Anantharaman K."/>
            <person name="Probst A."/>
            <person name="Burstein D."/>
            <person name="Thomas B.C."/>
            <person name="Banfield J.F."/>
        </authorList>
    </citation>
    <scope>NUCLEOTIDE SEQUENCE [LARGE SCALE GENOMIC DNA]</scope>
    <source>
        <strain evidence="2">HGW-Wallbacteria-1</strain>
    </source>
</reference>
<dbReference type="InterPro" id="IPR000182">
    <property type="entry name" value="GNAT_dom"/>
</dbReference>
<proteinExistence type="predicted"/>
<dbReference type="SUPFAM" id="SSF55729">
    <property type="entry name" value="Acyl-CoA N-acyltransferases (Nat)"/>
    <property type="match status" value="1"/>
</dbReference>
<dbReference type="PANTHER" id="PTHR43792:SF1">
    <property type="entry name" value="N-ACETYLTRANSFERASE DOMAIN-CONTAINING PROTEIN"/>
    <property type="match status" value="1"/>
</dbReference>
<accession>A0A2N1PLL0</accession>
<keyword evidence="2" id="KW-0808">Transferase</keyword>
<dbReference type="EMBL" id="PGXC01000022">
    <property type="protein sequence ID" value="PKK89233.1"/>
    <property type="molecule type" value="Genomic_DNA"/>
</dbReference>
<sequence length="201" mass="23399">MTVSIWLCNLTHWFCQQKKGLITLKNISICTPRLEIRYISLNDSQLLLEYRGDESVQKFESFRPETIEEVNGFITENSGDFNVEGTWCQLGVYLNNRLIGDIGIHFIGPDNEQCEIGYAINPSSQRQGYGRESVRHVMDYLFRVLKKHRIAASLHPENIASIHLLESIGLRREGLFRKSFKNNGVWEDDLIYAILREEWNF</sequence>
<evidence type="ECO:0000313" key="3">
    <source>
        <dbReference type="Proteomes" id="UP000233256"/>
    </source>
</evidence>
<dbReference type="Proteomes" id="UP000233256">
    <property type="component" value="Unassembled WGS sequence"/>
</dbReference>
<feature type="domain" description="N-acetyltransferase" evidence="1">
    <location>
        <begin position="34"/>
        <end position="197"/>
    </location>
</feature>
<dbReference type="PROSITE" id="PS51186">
    <property type="entry name" value="GNAT"/>
    <property type="match status" value="1"/>
</dbReference>
<dbReference type="GO" id="GO:0016747">
    <property type="term" value="F:acyltransferase activity, transferring groups other than amino-acyl groups"/>
    <property type="evidence" value="ECO:0007669"/>
    <property type="project" value="InterPro"/>
</dbReference>
<organism evidence="2 3">
    <name type="scientific">Candidatus Wallbacteria bacterium HGW-Wallbacteria-1</name>
    <dbReference type="NCBI Taxonomy" id="2013854"/>
    <lineage>
        <taxon>Bacteria</taxon>
        <taxon>Candidatus Walliibacteriota</taxon>
    </lineage>
</organism>
<protein>
    <submittedName>
        <fullName evidence="2">GNAT family N-acetyltransferase</fullName>
    </submittedName>
</protein>
<gene>
    <name evidence="2" type="ORF">CVV64_15090</name>
</gene>
<comment type="caution">
    <text evidence="2">The sequence shown here is derived from an EMBL/GenBank/DDBJ whole genome shotgun (WGS) entry which is preliminary data.</text>
</comment>
<dbReference type="Gene3D" id="3.40.630.30">
    <property type="match status" value="1"/>
</dbReference>
<evidence type="ECO:0000313" key="2">
    <source>
        <dbReference type="EMBL" id="PKK89233.1"/>
    </source>
</evidence>
<dbReference type="CDD" id="cd04301">
    <property type="entry name" value="NAT_SF"/>
    <property type="match status" value="1"/>
</dbReference>
<dbReference type="InterPro" id="IPR051531">
    <property type="entry name" value="N-acetyltransferase"/>
</dbReference>
<evidence type="ECO:0000259" key="1">
    <source>
        <dbReference type="PROSITE" id="PS51186"/>
    </source>
</evidence>
<name>A0A2N1PLL0_9BACT</name>
<dbReference type="AlphaFoldDB" id="A0A2N1PLL0"/>